<dbReference type="PANTHER" id="PTHR43861">
    <property type="entry name" value="TRANS-ACONITATE 2-METHYLTRANSFERASE-RELATED"/>
    <property type="match status" value="1"/>
</dbReference>
<dbReference type="Proteomes" id="UP000294813">
    <property type="component" value="Unassembled WGS sequence"/>
</dbReference>
<dbReference type="SUPFAM" id="SSF53335">
    <property type="entry name" value="S-adenosyl-L-methionine-dependent methyltransferases"/>
    <property type="match status" value="1"/>
</dbReference>
<organism evidence="2 3">
    <name type="scientific">Heliophilum fasciatum</name>
    <dbReference type="NCBI Taxonomy" id="35700"/>
    <lineage>
        <taxon>Bacteria</taxon>
        <taxon>Bacillati</taxon>
        <taxon>Bacillota</taxon>
        <taxon>Clostridia</taxon>
        <taxon>Eubacteriales</taxon>
        <taxon>Heliobacteriaceae</taxon>
        <taxon>Heliophilum</taxon>
    </lineage>
</organism>
<dbReference type="RefSeq" id="WP_131918087.1">
    <property type="nucleotide sequence ID" value="NZ_JAOQNU010000003.1"/>
</dbReference>
<dbReference type="Pfam" id="PF08242">
    <property type="entry name" value="Methyltransf_12"/>
    <property type="match status" value="1"/>
</dbReference>
<dbReference type="EMBL" id="SLXT01000003">
    <property type="protein sequence ID" value="TCP68493.1"/>
    <property type="molecule type" value="Genomic_DNA"/>
</dbReference>
<keyword evidence="2" id="KW-0489">Methyltransferase</keyword>
<gene>
    <name evidence="2" type="ORF">EDD73_103124</name>
</gene>
<evidence type="ECO:0000259" key="1">
    <source>
        <dbReference type="Pfam" id="PF08242"/>
    </source>
</evidence>
<proteinExistence type="predicted"/>
<feature type="domain" description="Methyltransferase type 12" evidence="1">
    <location>
        <begin position="38"/>
        <end position="137"/>
    </location>
</feature>
<evidence type="ECO:0000313" key="2">
    <source>
        <dbReference type="EMBL" id="TCP68493.1"/>
    </source>
</evidence>
<accession>A0A4R2RY41</accession>
<keyword evidence="3" id="KW-1185">Reference proteome</keyword>
<dbReference type="InterPro" id="IPR029063">
    <property type="entry name" value="SAM-dependent_MTases_sf"/>
</dbReference>
<dbReference type="GO" id="GO:0008168">
    <property type="term" value="F:methyltransferase activity"/>
    <property type="evidence" value="ECO:0007669"/>
    <property type="project" value="UniProtKB-KW"/>
</dbReference>
<dbReference type="PANTHER" id="PTHR43861:SF6">
    <property type="entry name" value="METHYLTRANSFERASE TYPE 11"/>
    <property type="match status" value="1"/>
</dbReference>
<name>A0A4R2RY41_9FIRM</name>
<dbReference type="GO" id="GO:0032259">
    <property type="term" value="P:methylation"/>
    <property type="evidence" value="ECO:0007669"/>
    <property type="project" value="UniProtKB-KW"/>
</dbReference>
<dbReference type="AlphaFoldDB" id="A0A4R2RY41"/>
<protein>
    <submittedName>
        <fullName evidence="2">Methyltransferase family protein</fullName>
    </submittedName>
</protein>
<dbReference type="OrthoDB" id="5522265at2"/>
<dbReference type="InterPro" id="IPR013217">
    <property type="entry name" value="Methyltransf_12"/>
</dbReference>
<sequence>MAKYRESGMPDEQTWNTFFHPTEIIQKIGIGEQVKTLLDIGCGYGTFLLPIAEIVSQKVIGIDIDDQILNICKDKIKGRTDEKILLVHGDISADATRKALEEYKDKIDYITLFNILHCEEPMALLKNAFDLLSDYGRIGVIHWKYEKTPRGPSMDIRPTPTMIIDWAAKTGFTLEKQVELPPYHYGLVFIKKPIVKTMDY</sequence>
<comment type="caution">
    <text evidence="2">The sequence shown here is derived from an EMBL/GenBank/DDBJ whole genome shotgun (WGS) entry which is preliminary data.</text>
</comment>
<dbReference type="CDD" id="cd02440">
    <property type="entry name" value="AdoMet_MTases"/>
    <property type="match status" value="1"/>
</dbReference>
<reference evidence="2 3" key="1">
    <citation type="submission" date="2019-03" db="EMBL/GenBank/DDBJ databases">
        <title>Genomic Encyclopedia of Type Strains, Phase IV (KMG-IV): sequencing the most valuable type-strain genomes for metagenomic binning, comparative biology and taxonomic classification.</title>
        <authorList>
            <person name="Goeker M."/>
        </authorList>
    </citation>
    <scope>NUCLEOTIDE SEQUENCE [LARGE SCALE GENOMIC DNA]</scope>
    <source>
        <strain evidence="2 3">DSM 11170</strain>
    </source>
</reference>
<evidence type="ECO:0000313" key="3">
    <source>
        <dbReference type="Proteomes" id="UP000294813"/>
    </source>
</evidence>
<dbReference type="Gene3D" id="3.40.50.150">
    <property type="entry name" value="Vaccinia Virus protein VP39"/>
    <property type="match status" value="1"/>
</dbReference>
<keyword evidence="2" id="KW-0808">Transferase</keyword>